<organism evidence="2 3">
    <name type="scientific">Striga asiatica</name>
    <name type="common">Asiatic witchweed</name>
    <name type="synonym">Buchnera asiatica</name>
    <dbReference type="NCBI Taxonomy" id="4170"/>
    <lineage>
        <taxon>Eukaryota</taxon>
        <taxon>Viridiplantae</taxon>
        <taxon>Streptophyta</taxon>
        <taxon>Embryophyta</taxon>
        <taxon>Tracheophyta</taxon>
        <taxon>Spermatophyta</taxon>
        <taxon>Magnoliopsida</taxon>
        <taxon>eudicotyledons</taxon>
        <taxon>Gunneridae</taxon>
        <taxon>Pentapetalae</taxon>
        <taxon>asterids</taxon>
        <taxon>lamiids</taxon>
        <taxon>Lamiales</taxon>
        <taxon>Orobanchaceae</taxon>
        <taxon>Buchnereae</taxon>
        <taxon>Striga</taxon>
    </lineage>
</organism>
<gene>
    <name evidence="2" type="ORF">STAS_29792</name>
</gene>
<evidence type="ECO:0000256" key="1">
    <source>
        <dbReference type="SAM" id="Phobius"/>
    </source>
</evidence>
<keyword evidence="1" id="KW-0812">Transmembrane</keyword>
<reference evidence="3" key="1">
    <citation type="journal article" date="2019" name="Curr. Biol.">
        <title>Genome Sequence of Striga asiatica Provides Insight into the Evolution of Plant Parasitism.</title>
        <authorList>
            <person name="Yoshida S."/>
            <person name="Kim S."/>
            <person name="Wafula E.K."/>
            <person name="Tanskanen J."/>
            <person name="Kim Y.M."/>
            <person name="Honaas L."/>
            <person name="Yang Z."/>
            <person name="Spallek T."/>
            <person name="Conn C.E."/>
            <person name="Ichihashi Y."/>
            <person name="Cheong K."/>
            <person name="Cui S."/>
            <person name="Der J.P."/>
            <person name="Gundlach H."/>
            <person name="Jiao Y."/>
            <person name="Hori C."/>
            <person name="Ishida J.K."/>
            <person name="Kasahara H."/>
            <person name="Kiba T."/>
            <person name="Kim M.S."/>
            <person name="Koo N."/>
            <person name="Laohavisit A."/>
            <person name="Lee Y.H."/>
            <person name="Lumba S."/>
            <person name="McCourt P."/>
            <person name="Mortimer J.C."/>
            <person name="Mutuku J.M."/>
            <person name="Nomura T."/>
            <person name="Sasaki-Sekimoto Y."/>
            <person name="Seto Y."/>
            <person name="Wang Y."/>
            <person name="Wakatake T."/>
            <person name="Sakakibara H."/>
            <person name="Demura T."/>
            <person name="Yamaguchi S."/>
            <person name="Yoneyama K."/>
            <person name="Manabe R.I."/>
            <person name="Nelson D.C."/>
            <person name="Schulman A.H."/>
            <person name="Timko M.P."/>
            <person name="dePamphilis C.W."/>
            <person name="Choi D."/>
            <person name="Shirasu K."/>
        </authorList>
    </citation>
    <scope>NUCLEOTIDE SEQUENCE [LARGE SCALE GENOMIC DNA]</scope>
    <source>
        <strain evidence="3">cv. UVA1</strain>
    </source>
</reference>
<dbReference type="AlphaFoldDB" id="A0A5A7R3H7"/>
<sequence>MKNPLDMYSLAVEEIRRIGVRKYASCTHNLLPTDKFCDSIHKITEHLSRLFSSNRKRNSVRQVFLFLTRIGIRVGIGITCFFILFSLFSRLAYLPLGNSKLIIRADQRILFWWQRDSMPCYRFWQRNLISAPS</sequence>
<evidence type="ECO:0000313" key="3">
    <source>
        <dbReference type="Proteomes" id="UP000325081"/>
    </source>
</evidence>
<evidence type="ECO:0000313" key="2">
    <source>
        <dbReference type="EMBL" id="GER52343.1"/>
    </source>
</evidence>
<dbReference type="EMBL" id="BKCP01010292">
    <property type="protein sequence ID" value="GER52343.1"/>
    <property type="molecule type" value="Genomic_DNA"/>
</dbReference>
<keyword evidence="1" id="KW-0472">Membrane</keyword>
<protein>
    <submittedName>
        <fullName evidence="2">K+ efflux antiporter 3</fullName>
    </submittedName>
</protein>
<feature type="transmembrane region" description="Helical" evidence="1">
    <location>
        <begin position="63"/>
        <end position="88"/>
    </location>
</feature>
<comment type="caution">
    <text evidence="2">The sequence shown here is derived from an EMBL/GenBank/DDBJ whole genome shotgun (WGS) entry which is preliminary data.</text>
</comment>
<keyword evidence="1" id="KW-1133">Transmembrane helix</keyword>
<name>A0A5A7R3H7_STRAF</name>
<dbReference type="Proteomes" id="UP000325081">
    <property type="component" value="Unassembled WGS sequence"/>
</dbReference>
<proteinExistence type="predicted"/>
<accession>A0A5A7R3H7</accession>
<keyword evidence="3" id="KW-1185">Reference proteome</keyword>